<dbReference type="EMBL" id="BMIJ01000002">
    <property type="protein sequence ID" value="GGB86709.1"/>
    <property type="molecule type" value="Genomic_DNA"/>
</dbReference>
<reference evidence="2" key="1">
    <citation type="journal article" date="2019" name="Int. J. Syst. Evol. Microbiol.">
        <title>The Global Catalogue of Microorganisms (GCM) 10K type strain sequencing project: providing services to taxonomists for standard genome sequencing and annotation.</title>
        <authorList>
            <consortium name="The Broad Institute Genomics Platform"/>
            <consortium name="The Broad Institute Genome Sequencing Center for Infectious Disease"/>
            <person name="Wu L."/>
            <person name="Ma J."/>
        </authorList>
    </citation>
    <scope>NUCLEOTIDE SEQUENCE [LARGE SCALE GENOMIC DNA]</scope>
    <source>
        <strain evidence="2">CGMCC 1.15341</strain>
    </source>
</reference>
<sequence>MTVALKISDQSTSGETVFENLLHFPAEVISVRQLIEARVQSEVERYNTSDRGRFMGLIQPSDSERALNGFKVRKKRRVDLDAQQKIAIKAFQSNGFFLLVNDRQLTELDDRIFITPTTSVVFLKLTPLVGG</sequence>
<keyword evidence="2" id="KW-1185">Reference proteome</keyword>
<evidence type="ECO:0000313" key="2">
    <source>
        <dbReference type="Proteomes" id="UP000629025"/>
    </source>
</evidence>
<comment type="caution">
    <text evidence="1">The sequence shown here is derived from an EMBL/GenBank/DDBJ whole genome shotgun (WGS) entry which is preliminary data.</text>
</comment>
<gene>
    <name evidence="1" type="ORF">GCM10011352_10730</name>
</gene>
<evidence type="ECO:0000313" key="1">
    <source>
        <dbReference type="EMBL" id="GGB86709.1"/>
    </source>
</evidence>
<accession>A0ABQ1K396</accession>
<dbReference type="Proteomes" id="UP000629025">
    <property type="component" value="Unassembled WGS sequence"/>
</dbReference>
<dbReference type="RefSeq" id="WP_188746093.1">
    <property type="nucleotide sequence ID" value="NZ_BMIJ01000002.1"/>
</dbReference>
<proteinExistence type="predicted"/>
<organism evidence="1 2">
    <name type="scientific">Marinobacterium zhoushanense</name>
    <dbReference type="NCBI Taxonomy" id="1679163"/>
    <lineage>
        <taxon>Bacteria</taxon>
        <taxon>Pseudomonadati</taxon>
        <taxon>Pseudomonadota</taxon>
        <taxon>Gammaproteobacteria</taxon>
        <taxon>Oceanospirillales</taxon>
        <taxon>Oceanospirillaceae</taxon>
        <taxon>Marinobacterium</taxon>
    </lineage>
</organism>
<protein>
    <submittedName>
        <fullName evidence="1">Uncharacterized protein</fullName>
    </submittedName>
</protein>
<name>A0ABQ1K396_9GAMM</name>